<dbReference type="AlphaFoldDB" id="A0A9P4NEZ2"/>
<protein>
    <submittedName>
        <fullName evidence="2">Uncharacterized protein</fullName>
    </submittedName>
</protein>
<keyword evidence="1" id="KW-0812">Transmembrane</keyword>
<feature type="transmembrane region" description="Helical" evidence="1">
    <location>
        <begin position="159"/>
        <end position="185"/>
    </location>
</feature>
<evidence type="ECO:0000313" key="2">
    <source>
        <dbReference type="EMBL" id="KAF2418399.1"/>
    </source>
</evidence>
<name>A0A9P4NEZ2_9PEZI</name>
<evidence type="ECO:0000313" key="3">
    <source>
        <dbReference type="Proteomes" id="UP000800235"/>
    </source>
</evidence>
<dbReference type="EMBL" id="MU007129">
    <property type="protein sequence ID" value="KAF2418399.1"/>
    <property type="molecule type" value="Genomic_DNA"/>
</dbReference>
<feature type="transmembrane region" description="Helical" evidence="1">
    <location>
        <begin position="20"/>
        <end position="40"/>
    </location>
</feature>
<feature type="transmembrane region" description="Helical" evidence="1">
    <location>
        <begin position="70"/>
        <end position="92"/>
    </location>
</feature>
<dbReference type="Proteomes" id="UP000800235">
    <property type="component" value="Unassembled WGS sequence"/>
</dbReference>
<keyword evidence="1" id="KW-0472">Membrane</keyword>
<gene>
    <name evidence="2" type="ORF">EJ08DRAFT_654335</name>
</gene>
<accession>A0A9P4NEZ2</accession>
<keyword evidence="1" id="KW-1133">Transmembrane helix</keyword>
<feature type="transmembrane region" description="Helical" evidence="1">
    <location>
        <begin position="99"/>
        <end position="115"/>
    </location>
</feature>
<sequence>MSNASTSLRRYPPCRHGRTFESSLLALSIICFTMSVIYGVQISRAPVNYNTARDYRNRGPYDTRSAPWAIFYYGFLPLVACCVTAVGTFLYATGRGSSLYSLIVAAIFSVGWWVANGFHVQCDWVKSLDAGVGDTCPQSYLKYELTRPGEGVGTSTAVLVIKSLCGILIGIIYLVYLTFAAIAVAQYKKLRKSRSEGISLTRKAGVESSLS</sequence>
<evidence type="ECO:0000256" key="1">
    <source>
        <dbReference type="SAM" id="Phobius"/>
    </source>
</evidence>
<reference evidence="2" key="1">
    <citation type="journal article" date="2020" name="Stud. Mycol.">
        <title>101 Dothideomycetes genomes: a test case for predicting lifestyles and emergence of pathogens.</title>
        <authorList>
            <person name="Haridas S."/>
            <person name="Albert R."/>
            <person name="Binder M."/>
            <person name="Bloem J."/>
            <person name="Labutti K."/>
            <person name="Salamov A."/>
            <person name="Andreopoulos B."/>
            <person name="Baker S."/>
            <person name="Barry K."/>
            <person name="Bills G."/>
            <person name="Bluhm B."/>
            <person name="Cannon C."/>
            <person name="Castanera R."/>
            <person name="Culley D."/>
            <person name="Daum C."/>
            <person name="Ezra D."/>
            <person name="Gonzalez J."/>
            <person name="Henrissat B."/>
            <person name="Kuo A."/>
            <person name="Liang C."/>
            <person name="Lipzen A."/>
            <person name="Lutzoni F."/>
            <person name="Magnuson J."/>
            <person name="Mondo S."/>
            <person name="Nolan M."/>
            <person name="Ohm R."/>
            <person name="Pangilinan J."/>
            <person name="Park H.-J."/>
            <person name="Ramirez L."/>
            <person name="Alfaro M."/>
            <person name="Sun H."/>
            <person name="Tritt A."/>
            <person name="Yoshinaga Y."/>
            <person name="Zwiers L.-H."/>
            <person name="Turgeon B."/>
            <person name="Goodwin S."/>
            <person name="Spatafora J."/>
            <person name="Crous P."/>
            <person name="Grigoriev I."/>
        </authorList>
    </citation>
    <scope>NUCLEOTIDE SEQUENCE</scope>
    <source>
        <strain evidence="2">CBS 130266</strain>
    </source>
</reference>
<keyword evidence="3" id="KW-1185">Reference proteome</keyword>
<organism evidence="2 3">
    <name type="scientific">Tothia fuscella</name>
    <dbReference type="NCBI Taxonomy" id="1048955"/>
    <lineage>
        <taxon>Eukaryota</taxon>
        <taxon>Fungi</taxon>
        <taxon>Dikarya</taxon>
        <taxon>Ascomycota</taxon>
        <taxon>Pezizomycotina</taxon>
        <taxon>Dothideomycetes</taxon>
        <taxon>Pleosporomycetidae</taxon>
        <taxon>Venturiales</taxon>
        <taxon>Cylindrosympodiaceae</taxon>
        <taxon>Tothia</taxon>
    </lineage>
</organism>
<proteinExistence type="predicted"/>
<comment type="caution">
    <text evidence="2">The sequence shown here is derived from an EMBL/GenBank/DDBJ whole genome shotgun (WGS) entry which is preliminary data.</text>
</comment>